<dbReference type="OrthoDB" id="1001529at2759"/>
<feature type="non-terminal residue" evidence="2">
    <location>
        <position position="1"/>
    </location>
</feature>
<dbReference type="EMBL" id="JABEZY010000002">
    <property type="protein sequence ID" value="MBA0733947.1"/>
    <property type="molecule type" value="Genomic_DNA"/>
</dbReference>
<dbReference type="AlphaFoldDB" id="A0A7J9BC74"/>
<reference evidence="2 3" key="1">
    <citation type="journal article" date="2019" name="Genome Biol. Evol.">
        <title>Insights into the evolution of the New World diploid cottons (Gossypium, subgenus Houzingenia) based on genome sequencing.</title>
        <authorList>
            <person name="Grover C.E."/>
            <person name="Arick M.A. 2nd"/>
            <person name="Thrash A."/>
            <person name="Conover J.L."/>
            <person name="Sanders W.S."/>
            <person name="Peterson D.G."/>
            <person name="Frelichowski J.E."/>
            <person name="Scheffler J.A."/>
            <person name="Scheffler B.E."/>
            <person name="Wendel J.F."/>
        </authorList>
    </citation>
    <scope>NUCLEOTIDE SEQUENCE [LARGE SCALE GENOMIC DNA]</scope>
    <source>
        <strain evidence="2">5</strain>
        <tissue evidence="2">Leaf</tissue>
    </source>
</reference>
<evidence type="ECO:0000256" key="1">
    <source>
        <dbReference type="SAM" id="MobiDB-lite"/>
    </source>
</evidence>
<evidence type="ECO:0000313" key="3">
    <source>
        <dbReference type="Proteomes" id="UP000593579"/>
    </source>
</evidence>
<accession>A0A7J9BC74</accession>
<dbReference type="Proteomes" id="UP000593579">
    <property type="component" value="Unassembled WGS sequence"/>
</dbReference>
<sequence>ENLLPPSLIVSITLARDLLGFCIKHIRRLYFWVLRLVENVKKLMLEAKLSKEMCMSPTVHPSDCRSEEAPINDDVNVGKAETSSTTVTVAIPIADSSAPIALDKGMSSLSTLTIGQKQNPNPETSAPW</sequence>
<name>A0A7J9BC74_GOSGO</name>
<organism evidence="2 3">
    <name type="scientific">Gossypium gossypioides</name>
    <name type="common">Mexican cotton</name>
    <name type="synonym">Selera gossypioides</name>
    <dbReference type="NCBI Taxonomy" id="34282"/>
    <lineage>
        <taxon>Eukaryota</taxon>
        <taxon>Viridiplantae</taxon>
        <taxon>Streptophyta</taxon>
        <taxon>Embryophyta</taxon>
        <taxon>Tracheophyta</taxon>
        <taxon>Spermatophyta</taxon>
        <taxon>Magnoliopsida</taxon>
        <taxon>eudicotyledons</taxon>
        <taxon>Gunneridae</taxon>
        <taxon>Pentapetalae</taxon>
        <taxon>rosids</taxon>
        <taxon>malvids</taxon>
        <taxon>Malvales</taxon>
        <taxon>Malvaceae</taxon>
        <taxon>Malvoideae</taxon>
        <taxon>Gossypium</taxon>
    </lineage>
</organism>
<gene>
    <name evidence="2" type="ORF">Gogos_017908</name>
</gene>
<evidence type="ECO:0000313" key="2">
    <source>
        <dbReference type="EMBL" id="MBA0733947.1"/>
    </source>
</evidence>
<feature type="region of interest" description="Disordered" evidence="1">
    <location>
        <begin position="58"/>
        <end position="78"/>
    </location>
</feature>
<keyword evidence="3" id="KW-1185">Reference proteome</keyword>
<proteinExistence type="predicted"/>
<comment type="caution">
    <text evidence="2">The sequence shown here is derived from an EMBL/GenBank/DDBJ whole genome shotgun (WGS) entry which is preliminary data.</text>
</comment>
<protein>
    <submittedName>
        <fullName evidence="2">Uncharacterized protein</fullName>
    </submittedName>
</protein>